<accession>A0A523YPA6</accession>
<sequence>ESIVNRKREIYRIMDVNLDRASEGLRVIEDAVRFGLNDYHLTQKVRQLRHFLIKVAEEIPHFRWKQRMSCREVEKDVGARLGKEEKREGFENLVKANFRRVQEAERSLEEFVKLLSSELGQRFKKLRFQTYSLEKKVAMRLEKRYDFSLYVITDSSLVEEEEFEEKLKEVVSNGATIVQLREKTLSLSAFFKKALLVRKMIPEDLLFIVNDRVDIAVASGADGVHLGQDDLPISAARKVLGDHKIIGASTHSVEQAQQAEREGADYVAIGPVFSTATKPGVGPAKGIEIIAKTKEKVNIPVIAIGGINSNNVEKTLKAGADGVAVISAVFKETNTGLATRRLSKKIGAIKKRK</sequence>
<dbReference type="GO" id="GO:0046872">
    <property type="term" value="F:metal ion binding"/>
    <property type="evidence" value="ECO:0007669"/>
    <property type="project" value="UniProtKB-KW"/>
</dbReference>
<dbReference type="InterPro" id="IPR036206">
    <property type="entry name" value="ThiamineP_synth_sf"/>
</dbReference>
<dbReference type="InterPro" id="IPR041397">
    <property type="entry name" value="ThiD2"/>
</dbReference>
<dbReference type="EMBL" id="SOIJ01000118">
    <property type="protein sequence ID" value="TET93345.1"/>
    <property type="molecule type" value="Genomic_DNA"/>
</dbReference>
<dbReference type="InterPro" id="IPR022998">
    <property type="entry name" value="ThiamineP_synth_TenI"/>
</dbReference>
<dbReference type="InterPro" id="IPR016229">
    <property type="entry name" value="TMP_synthase_cyanobac_bac"/>
</dbReference>
<comment type="catalytic activity">
    <reaction evidence="6 9">
        <text>4-methyl-5-(2-phosphooxyethyl)-thiazole + 4-amino-2-methyl-5-(diphosphooxymethyl)pyrimidine + H(+) = thiamine phosphate + diphosphate</text>
        <dbReference type="Rhea" id="RHEA:22328"/>
        <dbReference type="ChEBI" id="CHEBI:15378"/>
        <dbReference type="ChEBI" id="CHEBI:33019"/>
        <dbReference type="ChEBI" id="CHEBI:37575"/>
        <dbReference type="ChEBI" id="CHEBI:57841"/>
        <dbReference type="ChEBI" id="CHEBI:58296"/>
        <dbReference type="EC" id="2.5.1.3"/>
    </reaction>
</comment>
<evidence type="ECO:0000256" key="4">
    <source>
        <dbReference type="ARBA" id="ARBA00022842"/>
    </source>
</evidence>
<gene>
    <name evidence="13" type="ORF">E3J33_02030</name>
</gene>
<dbReference type="FunFam" id="3.20.20.70:FF:000096">
    <property type="entry name" value="Thiamine-phosphate synthase"/>
    <property type="match status" value="1"/>
</dbReference>
<feature type="non-terminal residue" evidence="13">
    <location>
        <position position="1"/>
    </location>
</feature>
<dbReference type="CDD" id="cd00564">
    <property type="entry name" value="TMP_TenI"/>
    <property type="match status" value="1"/>
</dbReference>
<keyword evidence="4" id="KW-0460">Magnesium</keyword>
<comment type="catalytic activity">
    <reaction evidence="7 9">
        <text>2-(2-carboxy-4-methylthiazol-5-yl)ethyl phosphate + 4-amino-2-methyl-5-(diphosphooxymethyl)pyrimidine + 2 H(+) = thiamine phosphate + CO2 + diphosphate</text>
        <dbReference type="Rhea" id="RHEA:47848"/>
        <dbReference type="ChEBI" id="CHEBI:15378"/>
        <dbReference type="ChEBI" id="CHEBI:16526"/>
        <dbReference type="ChEBI" id="CHEBI:33019"/>
        <dbReference type="ChEBI" id="CHEBI:37575"/>
        <dbReference type="ChEBI" id="CHEBI:57841"/>
        <dbReference type="ChEBI" id="CHEBI:62890"/>
        <dbReference type="EC" id="2.5.1.3"/>
    </reaction>
</comment>
<dbReference type="PANTHER" id="PTHR20857">
    <property type="entry name" value="THIAMINE-PHOSPHATE PYROPHOSPHORYLASE"/>
    <property type="match status" value="1"/>
</dbReference>
<evidence type="ECO:0000313" key="14">
    <source>
        <dbReference type="Proteomes" id="UP000316925"/>
    </source>
</evidence>
<dbReference type="Proteomes" id="UP000316925">
    <property type="component" value="Unassembled WGS sequence"/>
</dbReference>
<reference evidence="13 14" key="1">
    <citation type="submission" date="2019-03" db="EMBL/GenBank/DDBJ databases">
        <title>Metabolic potential of uncultured bacteria and archaea associated with petroleum seepage in deep-sea sediments.</title>
        <authorList>
            <person name="Dong X."/>
            <person name="Hubert C."/>
        </authorList>
    </citation>
    <scope>NUCLEOTIDE SEQUENCE [LARGE SCALE GENOMIC DNA]</scope>
    <source>
        <strain evidence="13">E29_bin28</strain>
    </source>
</reference>
<dbReference type="NCBIfam" id="NF002727">
    <property type="entry name" value="PRK02615.1"/>
    <property type="match status" value="1"/>
</dbReference>
<dbReference type="GO" id="GO:0009229">
    <property type="term" value="P:thiamine diphosphate biosynthetic process"/>
    <property type="evidence" value="ECO:0007669"/>
    <property type="project" value="UniProtKB-UniPathway"/>
</dbReference>
<evidence type="ECO:0000256" key="5">
    <source>
        <dbReference type="ARBA" id="ARBA00022977"/>
    </source>
</evidence>
<dbReference type="SUPFAM" id="SSF51391">
    <property type="entry name" value="Thiamin phosphate synthase"/>
    <property type="match status" value="1"/>
</dbReference>
<dbReference type="AlphaFoldDB" id="A0A523YPA6"/>
<comment type="pathway">
    <text evidence="1 10">Cofactor biosynthesis; thiamine diphosphate biosynthesis; thiamine phosphate from 4-amino-2-methyl-5-diphosphomethylpyrimidine and 4-methyl-5-(2-phosphoethyl)-thiazole: step 1/1.</text>
</comment>
<dbReference type="Pfam" id="PF17792">
    <property type="entry name" value="ThiD2"/>
    <property type="match status" value="1"/>
</dbReference>
<evidence type="ECO:0000256" key="6">
    <source>
        <dbReference type="ARBA" id="ARBA00047334"/>
    </source>
</evidence>
<protein>
    <recommendedName>
        <fullName evidence="9">Thiamine-phosphate synthase</fullName>
        <ecNumber evidence="9">2.5.1.3</ecNumber>
    </recommendedName>
    <alternativeName>
        <fullName evidence="9">Thiamine-phosphate pyrophosphorylase</fullName>
    </alternativeName>
</protein>
<dbReference type="InterPro" id="IPR034291">
    <property type="entry name" value="TMP_synthase"/>
</dbReference>
<evidence type="ECO:0000256" key="7">
    <source>
        <dbReference type="ARBA" id="ARBA00047851"/>
    </source>
</evidence>
<dbReference type="PANTHER" id="PTHR20857:SF23">
    <property type="entry name" value="THIAMINE BIOSYNTHETIC BIFUNCTIONAL ENZYME"/>
    <property type="match status" value="1"/>
</dbReference>
<dbReference type="GO" id="GO:0009228">
    <property type="term" value="P:thiamine biosynthetic process"/>
    <property type="evidence" value="ECO:0007669"/>
    <property type="project" value="UniProtKB-KW"/>
</dbReference>
<dbReference type="GO" id="GO:0005737">
    <property type="term" value="C:cytoplasm"/>
    <property type="evidence" value="ECO:0007669"/>
    <property type="project" value="TreeGrafter"/>
</dbReference>
<evidence type="ECO:0000256" key="3">
    <source>
        <dbReference type="ARBA" id="ARBA00022723"/>
    </source>
</evidence>
<comment type="catalytic activity">
    <reaction evidence="8 9">
        <text>2-[(2R,5Z)-2-carboxy-4-methylthiazol-5(2H)-ylidene]ethyl phosphate + 4-amino-2-methyl-5-(diphosphooxymethyl)pyrimidine + 2 H(+) = thiamine phosphate + CO2 + diphosphate</text>
        <dbReference type="Rhea" id="RHEA:47844"/>
        <dbReference type="ChEBI" id="CHEBI:15378"/>
        <dbReference type="ChEBI" id="CHEBI:16526"/>
        <dbReference type="ChEBI" id="CHEBI:33019"/>
        <dbReference type="ChEBI" id="CHEBI:37575"/>
        <dbReference type="ChEBI" id="CHEBI:57841"/>
        <dbReference type="ChEBI" id="CHEBI:62899"/>
        <dbReference type="EC" id="2.5.1.3"/>
    </reaction>
</comment>
<keyword evidence="5 9" id="KW-0784">Thiamine biosynthesis</keyword>
<dbReference type="InterPro" id="IPR013785">
    <property type="entry name" value="Aldolase_TIM"/>
</dbReference>
<dbReference type="Gene3D" id="3.20.20.70">
    <property type="entry name" value="Aldolase class I"/>
    <property type="match status" value="1"/>
</dbReference>
<keyword evidence="2 9" id="KW-0808">Transferase</keyword>
<proteinExistence type="inferred from homology"/>
<evidence type="ECO:0000256" key="10">
    <source>
        <dbReference type="RuleBase" id="RU004253"/>
    </source>
</evidence>
<keyword evidence="3" id="KW-0479">Metal-binding</keyword>
<dbReference type="Pfam" id="PF02581">
    <property type="entry name" value="TMP-TENI"/>
    <property type="match status" value="1"/>
</dbReference>
<evidence type="ECO:0000256" key="9">
    <source>
        <dbReference type="RuleBase" id="RU003826"/>
    </source>
</evidence>
<evidence type="ECO:0000256" key="8">
    <source>
        <dbReference type="ARBA" id="ARBA00047883"/>
    </source>
</evidence>
<comment type="similarity">
    <text evidence="9">Belongs to the thiamine-phosphate synthase family.</text>
</comment>
<feature type="domain" description="Thiamine phosphate synthase/TenI" evidence="11">
    <location>
        <begin position="149"/>
        <end position="329"/>
    </location>
</feature>
<name>A0A523YPA6_UNCAE</name>
<dbReference type="UniPathway" id="UPA00060">
    <property type="reaction ID" value="UER00141"/>
</dbReference>
<evidence type="ECO:0000313" key="13">
    <source>
        <dbReference type="EMBL" id="TET93345.1"/>
    </source>
</evidence>
<dbReference type="PIRSF" id="PIRSF000512">
    <property type="entry name" value="TMP_PPase_Cyanobac_prd"/>
    <property type="match status" value="1"/>
</dbReference>
<organism evidence="13 14">
    <name type="scientific">Aerophobetes bacterium</name>
    <dbReference type="NCBI Taxonomy" id="2030807"/>
    <lineage>
        <taxon>Bacteria</taxon>
        <taxon>Candidatus Aerophobota</taxon>
    </lineage>
</organism>
<feature type="domain" description="ThiD2" evidence="12">
    <location>
        <begin position="12"/>
        <end position="136"/>
    </location>
</feature>
<dbReference type="GO" id="GO:0004789">
    <property type="term" value="F:thiamine-phosphate diphosphorylase activity"/>
    <property type="evidence" value="ECO:0007669"/>
    <property type="project" value="UniProtKB-EC"/>
</dbReference>
<evidence type="ECO:0000256" key="2">
    <source>
        <dbReference type="ARBA" id="ARBA00022679"/>
    </source>
</evidence>
<dbReference type="EC" id="2.5.1.3" evidence="9"/>
<evidence type="ECO:0000259" key="12">
    <source>
        <dbReference type="Pfam" id="PF17792"/>
    </source>
</evidence>
<evidence type="ECO:0000259" key="11">
    <source>
        <dbReference type="Pfam" id="PF02581"/>
    </source>
</evidence>
<evidence type="ECO:0000256" key="1">
    <source>
        <dbReference type="ARBA" id="ARBA00005165"/>
    </source>
</evidence>
<dbReference type="HAMAP" id="MF_00097">
    <property type="entry name" value="TMP_synthase"/>
    <property type="match status" value="1"/>
</dbReference>
<comment type="caution">
    <text evidence="13">The sequence shown here is derived from an EMBL/GenBank/DDBJ whole genome shotgun (WGS) entry which is preliminary data.</text>
</comment>
<dbReference type="NCBIfam" id="TIGR00693">
    <property type="entry name" value="thiE"/>
    <property type="match status" value="1"/>
</dbReference>